<comment type="caution">
    <text evidence="10">The sequence shown here is derived from an EMBL/GenBank/DDBJ whole genome shotgun (WGS) entry which is preliminary data.</text>
</comment>
<dbReference type="PROSITE" id="PS00137">
    <property type="entry name" value="SUBTILASE_HIS"/>
    <property type="match status" value="1"/>
</dbReference>
<dbReference type="GO" id="GO:0005509">
    <property type="term" value="F:calcium ion binding"/>
    <property type="evidence" value="ECO:0007669"/>
    <property type="project" value="InterPro"/>
</dbReference>
<dbReference type="InterPro" id="IPR036852">
    <property type="entry name" value="Peptidase_S8/S53_dom_sf"/>
</dbReference>
<feature type="domain" description="Inhibitor I9" evidence="9">
    <location>
        <begin position="48"/>
        <end position="118"/>
    </location>
</feature>
<dbReference type="GO" id="GO:0005615">
    <property type="term" value="C:extracellular space"/>
    <property type="evidence" value="ECO:0007669"/>
    <property type="project" value="TreeGrafter"/>
</dbReference>
<dbReference type="GO" id="GO:0004252">
    <property type="term" value="F:serine-type endopeptidase activity"/>
    <property type="evidence" value="ECO:0007669"/>
    <property type="project" value="UniProtKB-UniRule"/>
</dbReference>
<dbReference type="InterPro" id="IPR050131">
    <property type="entry name" value="Peptidase_S8_subtilisin-like"/>
</dbReference>
<name>A0A421AWZ6_9PSEU</name>
<keyword evidence="3 5" id="KW-0378">Hydrolase</keyword>
<comment type="similarity">
    <text evidence="1 5 6">Belongs to the peptidase S8 family.</text>
</comment>
<feature type="active site" description="Charge relay system" evidence="5">
    <location>
        <position position="191"/>
    </location>
</feature>
<feature type="active site" description="Charge relay system" evidence="5">
    <location>
        <position position="345"/>
    </location>
</feature>
<dbReference type="Gene3D" id="3.30.70.80">
    <property type="entry name" value="Peptidase S8 propeptide/proteinase inhibitor I9"/>
    <property type="match status" value="1"/>
</dbReference>
<dbReference type="Pfam" id="PF00082">
    <property type="entry name" value="Peptidase_S8"/>
    <property type="match status" value="1"/>
</dbReference>
<dbReference type="Gene3D" id="3.40.50.200">
    <property type="entry name" value="Peptidase S8/S53 domain"/>
    <property type="match status" value="1"/>
</dbReference>
<evidence type="ECO:0000259" key="9">
    <source>
        <dbReference type="Pfam" id="PF05922"/>
    </source>
</evidence>
<dbReference type="PANTHER" id="PTHR43806">
    <property type="entry name" value="PEPTIDASE S8"/>
    <property type="match status" value="1"/>
</dbReference>
<keyword evidence="2 5" id="KW-0645">Protease</keyword>
<dbReference type="SUPFAM" id="SSF49313">
    <property type="entry name" value="Cadherin-like"/>
    <property type="match status" value="1"/>
</dbReference>
<dbReference type="InterPro" id="IPR037045">
    <property type="entry name" value="S8pro/Inhibitor_I9_sf"/>
</dbReference>
<dbReference type="EMBL" id="RCDD01000007">
    <property type="protein sequence ID" value="RLK54355.1"/>
    <property type="molecule type" value="Genomic_DNA"/>
</dbReference>
<evidence type="ECO:0000256" key="6">
    <source>
        <dbReference type="RuleBase" id="RU003355"/>
    </source>
</evidence>
<dbReference type="InterPro" id="IPR023828">
    <property type="entry name" value="Peptidase_S8_Ser-AS"/>
</dbReference>
<feature type="domain" description="Peptidase S8/S53" evidence="8">
    <location>
        <begin position="153"/>
        <end position="378"/>
    </location>
</feature>
<protein>
    <submittedName>
        <fullName evidence="10">Subtilisin family serine protease</fullName>
    </submittedName>
</protein>
<dbReference type="Gene3D" id="2.60.40.10">
    <property type="entry name" value="Immunoglobulins"/>
    <property type="match status" value="1"/>
</dbReference>
<keyword evidence="4 5" id="KW-0720">Serine protease</keyword>
<dbReference type="CDD" id="cd04077">
    <property type="entry name" value="Peptidases_S8_PCSK9_ProteinaseK_like"/>
    <property type="match status" value="1"/>
</dbReference>
<dbReference type="PROSITE" id="PS00138">
    <property type="entry name" value="SUBTILASE_SER"/>
    <property type="match status" value="1"/>
</dbReference>
<dbReference type="InterPro" id="IPR034193">
    <property type="entry name" value="PCSK9_ProteinaseK-like"/>
</dbReference>
<dbReference type="GO" id="GO:0016020">
    <property type="term" value="C:membrane"/>
    <property type="evidence" value="ECO:0007669"/>
    <property type="project" value="InterPro"/>
</dbReference>
<dbReference type="PROSITE" id="PS51892">
    <property type="entry name" value="SUBTILASE"/>
    <property type="match status" value="1"/>
</dbReference>
<dbReference type="FunFam" id="3.40.50.200:FF:000014">
    <property type="entry name" value="Proteinase K"/>
    <property type="match status" value="1"/>
</dbReference>
<evidence type="ECO:0000313" key="11">
    <source>
        <dbReference type="Proteomes" id="UP000282454"/>
    </source>
</evidence>
<dbReference type="InterPro" id="IPR015500">
    <property type="entry name" value="Peptidase_S8_subtilisin-rel"/>
</dbReference>
<dbReference type="Proteomes" id="UP000282454">
    <property type="component" value="Unassembled WGS sequence"/>
</dbReference>
<dbReference type="PROSITE" id="PS00136">
    <property type="entry name" value="SUBTILASE_ASP"/>
    <property type="match status" value="1"/>
</dbReference>
<feature type="active site" description="Charge relay system" evidence="5">
    <location>
        <position position="159"/>
    </location>
</feature>
<dbReference type="GO" id="GO:0006508">
    <property type="term" value="P:proteolysis"/>
    <property type="evidence" value="ECO:0007669"/>
    <property type="project" value="UniProtKB-KW"/>
</dbReference>
<keyword evidence="11" id="KW-1185">Reference proteome</keyword>
<dbReference type="SUPFAM" id="SSF52743">
    <property type="entry name" value="Subtilisin-like"/>
    <property type="match status" value="1"/>
</dbReference>
<dbReference type="PANTHER" id="PTHR43806:SF11">
    <property type="entry name" value="CEREVISIN-RELATED"/>
    <property type="match status" value="1"/>
</dbReference>
<dbReference type="InterPro" id="IPR015919">
    <property type="entry name" value="Cadherin-like_sf"/>
</dbReference>
<organism evidence="10 11">
    <name type="scientific">Actinokineospora cianjurensis</name>
    <dbReference type="NCBI Taxonomy" id="585224"/>
    <lineage>
        <taxon>Bacteria</taxon>
        <taxon>Bacillati</taxon>
        <taxon>Actinomycetota</taxon>
        <taxon>Actinomycetes</taxon>
        <taxon>Pseudonocardiales</taxon>
        <taxon>Pseudonocardiaceae</taxon>
        <taxon>Actinokineospora</taxon>
    </lineage>
</organism>
<evidence type="ECO:0000256" key="2">
    <source>
        <dbReference type="ARBA" id="ARBA00022670"/>
    </source>
</evidence>
<dbReference type="SUPFAM" id="SSF54897">
    <property type="entry name" value="Protease propeptides/inhibitors"/>
    <property type="match status" value="1"/>
</dbReference>
<feature type="signal peptide" evidence="7">
    <location>
        <begin position="1"/>
        <end position="30"/>
    </location>
</feature>
<dbReference type="InterPro" id="IPR022398">
    <property type="entry name" value="Peptidase_S8_His-AS"/>
</dbReference>
<proteinExistence type="inferred from homology"/>
<keyword evidence="7" id="KW-0732">Signal</keyword>
<dbReference type="PRINTS" id="PR00723">
    <property type="entry name" value="SUBTILISIN"/>
</dbReference>
<dbReference type="InterPro" id="IPR023827">
    <property type="entry name" value="Peptidase_S8_Asp-AS"/>
</dbReference>
<evidence type="ECO:0000256" key="1">
    <source>
        <dbReference type="ARBA" id="ARBA00011073"/>
    </source>
</evidence>
<evidence type="ECO:0000313" key="10">
    <source>
        <dbReference type="EMBL" id="RLK54355.1"/>
    </source>
</evidence>
<dbReference type="InterPro" id="IPR013783">
    <property type="entry name" value="Ig-like_fold"/>
</dbReference>
<dbReference type="InterPro" id="IPR000209">
    <property type="entry name" value="Peptidase_S8/S53_dom"/>
</dbReference>
<dbReference type="Pfam" id="PF05345">
    <property type="entry name" value="He_PIG"/>
    <property type="match status" value="1"/>
</dbReference>
<accession>A0A421AWZ6</accession>
<evidence type="ECO:0000256" key="7">
    <source>
        <dbReference type="SAM" id="SignalP"/>
    </source>
</evidence>
<gene>
    <name evidence="10" type="ORF">CLV68_5905</name>
</gene>
<dbReference type="InterPro" id="IPR010259">
    <property type="entry name" value="S8pro/Inhibitor_I9"/>
</dbReference>
<evidence type="ECO:0000256" key="4">
    <source>
        <dbReference type="ARBA" id="ARBA00022825"/>
    </source>
</evidence>
<dbReference type="AlphaFoldDB" id="A0A421AWZ6"/>
<evidence type="ECO:0000256" key="5">
    <source>
        <dbReference type="PROSITE-ProRule" id="PRU01240"/>
    </source>
</evidence>
<reference evidence="10 11" key="1">
    <citation type="submission" date="2018-10" db="EMBL/GenBank/DDBJ databases">
        <title>Genomic Encyclopedia of Archaeal and Bacterial Type Strains, Phase II (KMG-II): from individual species to whole genera.</title>
        <authorList>
            <person name="Goeker M."/>
        </authorList>
    </citation>
    <scope>NUCLEOTIDE SEQUENCE [LARGE SCALE GENOMIC DNA]</scope>
    <source>
        <strain evidence="10 11">DSM 45657</strain>
    </source>
</reference>
<dbReference type="GO" id="GO:0005975">
    <property type="term" value="P:carbohydrate metabolic process"/>
    <property type="evidence" value="ECO:0007669"/>
    <property type="project" value="UniProtKB-ARBA"/>
</dbReference>
<dbReference type="Gene3D" id="2.60.120.260">
    <property type="entry name" value="Galactose-binding domain-like"/>
    <property type="match status" value="1"/>
</dbReference>
<evidence type="ECO:0000259" key="8">
    <source>
        <dbReference type="Pfam" id="PF00082"/>
    </source>
</evidence>
<feature type="chain" id="PRO_5019034125" evidence="7">
    <location>
        <begin position="31"/>
        <end position="644"/>
    </location>
</feature>
<dbReference type="Pfam" id="PF05922">
    <property type="entry name" value="Inhibitor_I9"/>
    <property type="match status" value="1"/>
</dbReference>
<sequence>MYEQKRRRRLSLVVVLIASLSVLVPTASSASNRPAKPPTKESSVIDGSYIVVFKEAPGARSAASTTAATVASRYGAQLTHTYRHALNGFAGRFTADTARKIAADPAVAYVSQDLKVKADGAQDNPPWGLDRIDQRDRPGDNTYNYPTNTASNVTAYVIDSGIRTTHQDFGGRATWGTNTLGDGNNTDCDGHGTHVAGTIGGSTHGVAKAIKLIAVKVLNCDGEGTSASFIAGLDWVTAHHTTGPAVANVSLGAGGTNQAWEDAVRNSIKDGVVYSISAGNDTEDACNHTPARTPEAITVAATTINDRSADFSNYGPCVDIYAPGESITSTWNASDTATEILDGTSMAAPHVTGAVALLLAAEPTLTPARAAEALLLDASANRVTAARVGTPNRLLATNTGNRPGYPVVVNPGFRAARVGTAYSQTLTATGGSAPYKWTATTLPPGLTINLNTGVISGTPTTASTYNVTVTTTDAANRARPTAFPINVTPAAGACSSPGQKILNGGFESGRASWSGDTQTIGVWSGANAPRTGTRAAALNGHGVDSDNMLNQAVVVPAGCVHSTLSFYLKIVTEETDPVLYDTVTVWAGNTVLATYSNVDAGTFALKTFPVGAYSGQPIVLSFDGMEDFAAGTAFVFDDVSLIAS</sequence>
<evidence type="ECO:0000256" key="3">
    <source>
        <dbReference type="ARBA" id="ARBA00022801"/>
    </source>
</evidence>